<dbReference type="EMBL" id="JAYJLD010000074">
    <property type="protein sequence ID" value="MEB3104055.1"/>
    <property type="molecule type" value="Genomic_DNA"/>
</dbReference>
<dbReference type="RefSeq" id="WP_371756182.1">
    <property type="nucleotide sequence ID" value="NZ_JAYJLD010000074.1"/>
</dbReference>
<evidence type="ECO:0000259" key="1">
    <source>
        <dbReference type="Pfam" id="PF13546"/>
    </source>
</evidence>
<protein>
    <submittedName>
        <fullName evidence="2">IS701 family transposase</fullName>
    </submittedName>
</protein>
<comment type="caution">
    <text evidence="2">The sequence shown here is derived from an EMBL/GenBank/DDBJ whole genome shotgun (WGS) entry which is preliminary data.</text>
</comment>
<feature type="domain" description="Transposase IS701-like DDE" evidence="1">
    <location>
        <begin position="29"/>
        <end position="290"/>
    </location>
</feature>
<keyword evidence="3" id="KW-1185">Reference proteome</keyword>
<sequence length="302" mass="34081">MYHISPEGLPELSIFMGHFDEYCHRLETWQAMENYVTGLLLPIERKNCEQMAAAIPGCHAQRLHNLLTTASWDEQAVNDKRLNLFLERFGREPGYLVFDDTGVPKKGKGSVGVTRQYSGTLGKIGNCQVIVTSQFVTPQGKSCPVDAQLYLPDEWTKDQSRCHRSHVPETTVFKTKTEMAVDLLDRAIARSLPIRAVLGDAGYGRNPDFLEAIEKRKLPYVIAVPACFSVRRVEDVQKGREELQKAQAAASPKGRPRSRLLAPAYTAQSLIEELNDTCWQTVTWREGTKGMLTKQFSYIRAY</sequence>
<dbReference type="InterPro" id="IPR039365">
    <property type="entry name" value="IS701-like"/>
</dbReference>
<accession>A0ABU5ZR73</accession>
<gene>
    <name evidence="2" type="ORF">VF724_20800</name>
</gene>
<dbReference type="PANTHER" id="PTHR33627:SF1">
    <property type="entry name" value="TRANSPOSASE"/>
    <property type="match status" value="1"/>
</dbReference>
<dbReference type="InterPro" id="IPR038721">
    <property type="entry name" value="IS701-like_DDE_dom"/>
</dbReference>
<organism evidence="2 3">
    <name type="scientific">Ferviditalea candida</name>
    <dbReference type="NCBI Taxonomy" id="3108399"/>
    <lineage>
        <taxon>Bacteria</taxon>
        <taxon>Bacillati</taxon>
        <taxon>Bacillota</taxon>
        <taxon>Bacilli</taxon>
        <taxon>Bacillales</taxon>
        <taxon>Paenibacillaceae</taxon>
        <taxon>Ferviditalea</taxon>
    </lineage>
</organism>
<evidence type="ECO:0000313" key="2">
    <source>
        <dbReference type="EMBL" id="MEB3104055.1"/>
    </source>
</evidence>
<reference evidence="2" key="1">
    <citation type="submission" date="2023-12" db="EMBL/GenBank/DDBJ databases">
        <title>Fervidustalea candida gen. nov., sp. nov., a novel member of the family Paenibacillaceae isolated from a geothermal area.</title>
        <authorList>
            <person name="Li W.-J."/>
            <person name="Jiao J.-Y."/>
            <person name="Chen Y."/>
        </authorList>
    </citation>
    <scope>NUCLEOTIDE SEQUENCE</scope>
    <source>
        <strain evidence="2">SYSU GA230002</strain>
    </source>
</reference>
<dbReference type="Proteomes" id="UP001310386">
    <property type="component" value="Unassembled WGS sequence"/>
</dbReference>
<dbReference type="Pfam" id="PF13546">
    <property type="entry name" value="DDE_5"/>
    <property type="match status" value="1"/>
</dbReference>
<proteinExistence type="predicted"/>
<dbReference type="PANTHER" id="PTHR33627">
    <property type="entry name" value="TRANSPOSASE"/>
    <property type="match status" value="1"/>
</dbReference>
<feature type="non-terminal residue" evidence="2">
    <location>
        <position position="302"/>
    </location>
</feature>
<evidence type="ECO:0000313" key="3">
    <source>
        <dbReference type="Proteomes" id="UP001310386"/>
    </source>
</evidence>
<dbReference type="SUPFAM" id="SSF53098">
    <property type="entry name" value="Ribonuclease H-like"/>
    <property type="match status" value="1"/>
</dbReference>
<dbReference type="NCBIfam" id="NF033540">
    <property type="entry name" value="transpos_IS701"/>
    <property type="match status" value="1"/>
</dbReference>
<dbReference type="InterPro" id="IPR012337">
    <property type="entry name" value="RNaseH-like_sf"/>
</dbReference>
<name>A0ABU5ZR73_9BACL</name>